<feature type="compositionally biased region" description="Polar residues" evidence="2">
    <location>
        <begin position="157"/>
        <end position="167"/>
    </location>
</feature>
<accession>Q22UN6</accession>
<dbReference type="GO" id="GO:0031932">
    <property type="term" value="C:TORC2 complex"/>
    <property type="evidence" value="ECO:0007669"/>
    <property type="project" value="InterPro"/>
</dbReference>
<proteinExistence type="predicted"/>
<dbReference type="OrthoDB" id="313535at2759"/>
<feature type="region of interest" description="Disordered" evidence="2">
    <location>
        <begin position="23"/>
        <end position="72"/>
    </location>
</feature>
<name>Q22UN6_TETTS</name>
<dbReference type="AlphaFoldDB" id="Q22UN6"/>
<dbReference type="eggNOG" id="ENOG502RFE9">
    <property type="taxonomic scope" value="Eukaryota"/>
</dbReference>
<dbReference type="PANTHER" id="PTHR13335:SF1">
    <property type="entry name" value="TARGET OF RAPAMYCIN COMPLEX 2 SUBUNIT MAPKAP1"/>
    <property type="match status" value="1"/>
</dbReference>
<feature type="compositionally biased region" description="Polar residues" evidence="2">
    <location>
        <begin position="52"/>
        <end position="72"/>
    </location>
</feature>
<protein>
    <submittedName>
        <fullName evidence="3">Uncharacterized protein</fullName>
    </submittedName>
</protein>
<feature type="compositionally biased region" description="Polar residues" evidence="2">
    <location>
        <begin position="23"/>
        <end position="33"/>
    </location>
</feature>
<evidence type="ECO:0000313" key="4">
    <source>
        <dbReference type="Proteomes" id="UP000009168"/>
    </source>
</evidence>
<dbReference type="PANTHER" id="PTHR13335">
    <property type="entry name" value="TARGET OF RAPAMYCIN COMPLEX 2 SUBUNIT MAPKAP1"/>
    <property type="match status" value="1"/>
</dbReference>
<reference evidence="4" key="1">
    <citation type="journal article" date="2006" name="PLoS Biol.">
        <title>Macronuclear genome sequence of the ciliate Tetrahymena thermophila, a model eukaryote.</title>
        <authorList>
            <person name="Eisen J.A."/>
            <person name="Coyne R.S."/>
            <person name="Wu M."/>
            <person name="Wu D."/>
            <person name="Thiagarajan M."/>
            <person name="Wortman J.R."/>
            <person name="Badger J.H."/>
            <person name="Ren Q."/>
            <person name="Amedeo P."/>
            <person name="Jones K.M."/>
            <person name="Tallon L.J."/>
            <person name="Delcher A.L."/>
            <person name="Salzberg S.L."/>
            <person name="Silva J.C."/>
            <person name="Haas B.J."/>
            <person name="Majoros W.H."/>
            <person name="Farzad M."/>
            <person name="Carlton J.M."/>
            <person name="Smith R.K. Jr."/>
            <person name="Garg J."/>
            <person name="Pearlman R.E."/>
            <person name="Karrer K.M."/>
            <person name="Sun L."/>
            <person name="Manning G."/>
            <person name="Elde N.C."/>
            <person name="Turkewitz A.P."/>
            <person name="Asai D.J."/>
            <person name="Wilkes D.E."/>
            <person name="Wang Y."/>
            <person name="Cai H."/>
            <person name="Collins K."/>
            <person name="Stewart B.A."/>
            <person name="Lee S.R."/>
            <person name="Wilamowska K."/>
            <person name="Weinberg Z."/>
            <person name="Ruzzo W.L."/>
            <person name="Wloga D."/>
            <person name="Gaertig J."/>
            <person name="Frankel J."/>
            <person name="Tsao C.-C."/>
            <person name="Gorovsky M.A."/>
            <person name="Keeling P.J."/>
            <person name="Waller R.F."/>
            <person name="Patron N.J."/>
            <person name="Cherry J.M."/>
            <person name="Stover N.A."/>
            <person name="Krieger C.J."/>
            <person name="del Toro C."/>
            <person name="Ryder H.F."/>
            <person name="Williamson S.C."/>
            <person name="Barbeau R.A."/>
            <person name="Hamilton E.P."/>
            <person name="Orias E."/>
        </authorList>
    </citation>
    <scope>NUCLEOTIDE SEQUENCE [LARGE SCALE GENOMIC DNA]</scope>
    <source>
        <strain evidence="4">SB210</strain>
    </source>
</reference>
<dbReference type="GO" id="GO:0005886">
    <property type="term" value="C:plasma membrane"/>
    <property type="evidence" value="ECO:0007669"/>
    <property type="project" value="TreeGrafter"/>
</dbReference>
<feature type="coiled-coil region" evidence="1">
    <location>
        <begin position="101"/>
        <end position="138"/>
    </location>
</feature>
<gene>
    <name evidence="3" type="ORF">TTHERM_00550880</name>
</gene>
<evidence type="ECO:0000313" key="3">
    <source>
        <dbReference type="EMBL" id="EAR88934.2"/>
    </source>
</evidence>
<dbReference type="InParanoid" id="Q22UN6"/>
<evidence type="ECO:0000256" key="1">
    <source>
        <dbReference type="SAM" id="Coils"/>
    </source>
</evidence>
<dbReference type="Proteomes" id="UP000009168">
    <property type="component" value="Unassembled WGS sequence"/>
</dbReference>
<feature type="compositionally biased region" description="Acidic residues" evidence="2">
    <location>
        <begin position="183"/>
        <end position="202"/>
    </location>
</feature>
<dbReference type="RefSeq" id="XP_001009179.2">
    <property type="nucleotide sequence ID" value="XM_001009179.3"/>
</dbReference>
<dbReference type="InterPro" id="IPR008828">
    <property type="entry name" value="Sin1/Avo1"/>
</dbReference>
<dbReference type="GO" id="GO:0005546">
    <property type="term" value="F:phosphatidylinositol-4,5-bisphosphate binding"/>
    <property type="evidence" value="ECO:0007669"/>
    <property type="project" value="TreeGrafter"/>
</dbReference>
<dbReference type="KEGG" id="tet:TTHERM_00550880"/>
<dbReference type="GO" id="GO:0005737">
    <property type="term" value="C:cytoplasm"/>
    <property type="evidence" value="ECO:0007669"/>
    <property type="project" value="TreeGrafter"/>
</dbReference>
<sequence>MEFTEAQEVDYIVAQSVSKNIFGNANGQVNNRQKSAKFEQLSDSSDEDDRQTQFQSKQGNGMSQNNRQKENQTSLISNLLKSDGDTESMDDMINQINSIVSSQYEQKKKQFEEEQERIKMLKEIMQQENEEQKKMEISKTNSIIVYKNNSGEKIDENAQQSEQNGMEKSNGYKSKEKQNNNQDYDDSDEEEDDEDEDYDDDDEQHRYNNRQNRNGNNSDNNEDKFEQVPEDCIIQSFNNVVLKQVSLLKNTTQQKNSLAKLASNPRAQKLDVYFFGTSFNMKVPYDDNTTIQDFIKIIIDFYMADPNTDKSLMRYPKYPQAYNLRMKDDDGYKPDSNLGPIEPKYPVQNFSKEQIVIMEIDRFMPPAEDFQDSIARKIKQKTIQKGLDLLNVTIEELGAQLNIEQSPQSTIKQVLEYLRDKKNAKISIKDCIVFYYDYQEEKYIELDLNTSISQLPSQDKKIRIKKKEWADTPRITNQQVQYAPNLPAQILQSEPISNMNLVKYEEFNVIKINDKKKRQERVLGIDQHKILNINKRIQQQDIGFLNKIFVNPQTGTKNPSRKIEDIQFIQELENNIVIMKVKDPDQQYEKTLKYEIANSEDRRKIIKKIEGLMELYRKDTLKKFNMNIMNINNMHNMHNLNYMNNMTNVPNMMTYSNYNGGTTSLR</sequence>
<dbReference type="HOGENOM" id="CLU_402565_0_0_1"/>
<feature type="region of interest" description="Disordered" evidence="2">
    <location>
        <begin position="151"/>
        <end position="224"/>
    </location>
</feature>
<evidence type="ECO:0000256" key="2">
    <source>
        <dbReference type="SAM" id="MobiDB-lite"/>
    </source>
</evidence>
<keyword evidence="1" id="KW-0175">Coiled coil</keyword>
<dbReference type="EMBL" id="GG662828">
    <property type="protein sequence ID" value="EAR88934.2"/>
    <property type="molecule type" value="Genomic_DNA"/>
</dbReference>
<organism evidence="3 4">
    <name type="scientific">Tetrahymena thermophila (strain SB210)</name>
    <dbReference type="NCBI Taxonomy" id="312017"/>
    <lineage>
        <taxon>Eukaryota</taxon>
        <taxon>Sar</taxon>
        <taxon>Alveolata</taxon>
        <taxon>Ciliophora</taxon>
        <taxon>Intramacronucleata</taxon>
        <taxon>Oligohymenophorea</taxon>
        <taxon>Hymenostomatida</taxon>
        <taxon>Tetrahymenina</taxon>
        <taxon>Tetrahymenidae</taxon>
        <taxon>Tetrahymena</taxon>
    </lineage>
</organism>
<keyword evidence="4" id="KW-1185">Reference proteome</keyword>
<dbReference type="GO" id="GO:0038203">
    <property type="term" value="P:TORC2 signaling"/>
    <property type="evidence" value="ECO:0007669"/>
    <property type="project" value="TreeGrafter"/>
</dbReference>
<feature type="compositionally biased region" description="Low complexity" evidence="2">
    <location>
        <begin position="209"/>
        <end position="219"/>
    </location>
</feature>
<dbReference type="GeneID" id="7834471"/>